<protein>
    <submittedName>
        <fullName evidence="5">Cobalamin-binding protein</fullName>
    </submittedName>
</protein>
<dbReference type="GO" id="GO:0008705">
    <property type="term" value="F:methionine synthase activity"/>
    <property type="evidence" value="ECO:0007669"/>
    <property type="project" value="TreeGrafter"/>
</dbReference>
<feature type="domain" description="B12-binding" evidence="3">
    <location>
        <begin position="92"/>
        <end position="214"/>
    </location>
</feature>
<dbReference type="GO" id="GO:0005829">
    <property type="term" value="C:cytosol"/>
    <property type="evidence" value="ECO:0007669"/>
    <property type="project" value="TreeGrafter"/>
</dbReference>
<evidence type="ECO:0000259" key="3">
    <source>
        <dbReference type="PROSITE" id="PS51332"/>
    </source>
</evidence>
<evidence type="ECO:0000256" key="1">
    <source>
        <dbReference type="ARBA" id="ARBA00022723"/>
    </source>
</evidence>
<dbReference type="EMBL" id="AP028679">
    <property type="protein sequence ID" value="BEQ13953.1"/>
    <property type="molecule type" value="Genomic_DNA"/>
</dbReference>
<dbReference type="AlphaFoldDB" id="A0AAU9EA14"/>
<evidence type="ECO:0000313" key="6">
    <source>
        <dbReference type="Proteomes" id="UP001366166"/>
    </source>
</evidence>
<accession>A0AAU9EA14</accession>
<dbReference type="Gene3D" id="3.40.50.280">
    <property type="entry name" value="Cobalamin-binding domain"/>
    <property type="match status" value="1"/>
</dbReference>
<dbReference type="SUPFAM" id="SSF52242">
    <property type="entry name" value="Cobalamin (vitamin B12)-binding domain"/>
    <property type="match status" value="1"/>
</dbReference>
<dbReference type="PANTHER" id="PTHR45833:SF1">
    <property type="entry name" value="METHIONINE SYNTHASE"/>
    <property type="match status" value="1"/>
</dbReference>
<evidence type="ECO:0000256" key="2">
    <source>
        <dbReference type="ARBA" id="ARBA00023285"/>
    </source>
</evidence>
<dbReference type="Proteomes" id="UP001366166">
    <property type="component" value="Chromosome"/>
</dbReference>
<dbReference type="Pfam" id="PF02310">
    <property type="entry name" value="B12-binding"/>
    <property type="match status" value="1"/>
</dbReference>
<dbReference type="KEGG" id="dmp:FAK_10190"/>
<keyword evidence="1" id="KW-0479">Metal-binding</keyword>
<dbReference type="GO" id="GO:0031419">
    <property type="term" value="F:cobalamin binding"/>
    <property type="evidence" value="ECO:0007669"/>
    <property type="project" value="InterPro"/>
</dbReference>
<dbReference type="GO" id="GO:0046653">
    <property type="term" value="P:tetrahydrofolate metabolic process"/>
    <property type="evidence" value="ECO:0007669"/>
    <property type="project" value="TreeGrafter"/>
</dbReference>
<dbReference type="PROSITE" id="PS51337">
    <property type="entry name" value="B12_BINDING_NTER"/>
    <property type="match status" value="1"/>
</dbReference>
<dbReference type="Pfam" id="PF02607">
    <property type="entry name" value="B12-binding_2"/>
    <property type="match status" value="1"/>
</dbReference>
<keyword evidence="6" id="KW-1185">Reference proteome</keyword>
<organism evidence="5 6">
    <name type="scientific">Desulfoferula mesophila</name>
    <dbReference type="NCBI Taxonomy" id="3058419"/>
    <lineage>
        <taxon>Bacteria</taxon>
        <taxon>Pseudomonadati</taxon>
        <taxon>Thermodesulfobacteriota</taxon>
        <taxon>Desulfarculia</taxon>
        <taxon>Desulfarculales</taxon>
        <taxon>Desulfarculaceae</taxon>
        <taxon>Desulfoferula</taxon>
    </lineage>
</organism>
<dbReference type="InterPro" id="IPR036594">
    <property type="entry name" value="Meth_synthase_dom"/>
</dbReference>
<dbReference type="InterPro" id="IPR003759">
    <property type="entry name" value="Cbl-bd_cap"/>
</dbReference>
<gene>
    <name evidence="5" type="ORF">FAK_10190</name>
</gene>
<dbReference type="InterPro" id="IPR036724">
    <property type="entry name" value="Cobalamin-bd_sf"/>
</dbReference>
<keyword evidence="2" id="KW-0170">Cobalt</keyword>
<evidence type="ECO:0000259" key="4">
    <source>
        <dbReference type="PROSITE" id="PS51337"/>
    </source>
</evidence>
<dbReference type="InterPro" id="IPR006158">
    <property type="entry name" value="Cobalamin-bd"/>
</dbReference>
<dbReference type="PROSITE" id="PS51332">
    <property type="entry name" value="B12_BINDING"/>
    <property type="match status" value="1"/>
</dbReference>
<evidence type="ECO:0000313" key="5">
    <source>
        <dbReference type="EMBL" id="BEQ13953.1"/>
    </source>
</evidence>
<sequence length="214" mass="23239">MADLKDLFTAVVEMQEDTAMELTNKYLDEGVPALDIFNCYQEALEEIGKRFEKQLYFIPELIMSGEMMKAASEILKPHLSEETSASGGQKKLGKVLMATVQGDIHDIGKNIASMMLDLNGLEVKDIGVDVPAETIIAEAQAFGADVIGLSGLLTLAFDPMKAVVDKLEEQGLRDKIKVLIGGGQMDEQVCNYVGADAYVTDAVVGVNYIKGWLS</sequence>
<reference evidence="6" key="1">
    <citation type="journal article" date="2023" name="Arch. Microbiol.">
        <title>Desulfoferula mesophilus gen. nov. sp. nov., a mesophilic sulfate-reducing bacterium isolated from a brackish lake sediment.</title>
        <authorList>
            <person name="Watanabe T."/>
            <person name="Yabe T."/>
            <person name="Tsuji J.M."/>
            <person name="Fukui M."/>
        </authorList>
    </citation>
    <scope>NUCLEOTIDE SEQUENCE [LARGE SCALE GENOMIC DNA]</scope>
    <source>
        <strain evidence="6">12FAK</strain>
    </source>
</reference>
<dbReference type="SMART" id="SM01018">
    <property type="entry name" value="B12-binding_2"/>
    <property type="match status" value="1"/>
</dbReference>
<dbReference type="Gene3D" id="1.10.1240.10">
    <property type="entry name" value="Methionine synthase domain"/>
    <property type="match status" value="1"/>
</dbReference>
<dbReference type="RefSeq" id="WP_338605682.1">
    <property type="nucleotide sequence ID" value="NZ_AP028679.1"/>
</dbReference>
<name>A0AAU9EA14_9BACT</name>
<feature type="domain" description="B12-binding N-terminal" evidence="4">
    <location>
        <begin position="1"/>
        <end position="87"/>
    </location>
</feature>
<dbReference type="SUPFAM" id="SSF47644">
    <property type="entry name" value="Methionine synthase domain"/>
    <property type="match status" value="1"/>
</dbReference>
<proteinExistence type="predicted"/>
<dbReference type="InterPro" id="IPR050554">
    <property type="entry name" value="Met_Synthase/Corrinoid"/>
</dbReference>
<dbReference type="PANTHER" id="PTHR45833">
    <property type="entry name" value="METHIONINE SYNTHASE"/>
    <property type="match status" value="1"/>
</dbReference>
<dbReference type="GO" id="GO:0046872">
    <property type="term" value="F:metal ion binding"/>
    <property type="evidence" value="ECO:0007669"/>
    <property type="project" value="UniProtKB-KW"/>
</dbReference>
<dbReference type="GO" id="GO:0050667">
    <property type="term" value="P:homocysteine metabolic process"/>
    <property type="evidence" value="ECO:0007669"/>
    <property type="project" value="TreeGrafter"/>
</dbReference>